<dbReference type="AlphaFoldDB" id="U6Q1J6"/>
<protein>
    <submittedName>
        <fullName evidence="2">Uncharacterized protein</fullName>
    </submittedName>
</protein>
<proteinExistence type="predicted"/>
<gene>
    <name evidence="2" type="ORF">HMPREF9021_02531</name>
</gene>
<dbReference type="HOGENOM" id="CLU_2847472_0_0_4"/>
<dbReference type="KEGG" id="smur:BWP33_04940"/>
<comment type="caution">
    <text evidence="2">The sequence shown here is derived from an EMBL/GenBank/DDBJ whole genome shotgun (WGS) entry which is preliminary data.</text>
</comment>
<name>U6Q1J6_9NEIS</name>
<feature type="region of interest" description="Disordered" evidence="1">
    <location>
        <begin position="46"/>
        <end position="65"/>
    </location>
</feature>
<evidence type="ECO:0000313" key="3">
    <source>
        <dbReference type="Proteomes" id="UP000017813"/>
    </source>
</evidence>
<dbReference type="Proteomes" id="UP000017813">
    <property type="component" value="Unassembled WGS sequence"/>
</dbReference>
<sequence length="65" mass="7762">MKYHIMSISDFARYKKTSRQTVYNNLDNLTTDNSFGTLKIVMDNKAEEWQPREQYRPKNLKSDNS</sequence>
<accession>U6Q1J6</accession>
<reference evidence="2 3" key="1">
    <citation type="submission" date="2010-03" db="EMBL/GenBank/DDBJ databases">
        <authorList>
            <consortium name="The Broad Institute Genome Sequencing Platform"/>
            <person name="Ward D."/>
            <person name="Earl A."/>
            <person name="Feldgarden M."/>
            <person name="Gevers D."/>
            <person name="Young S."/>
            <person name="Zeng Q."/>
            <person name="Koehrsen M."/>
            <person name="Alvarado L."/>
            <person name="Berlin A.M."/>
            <person name="Borenstein D."/>
            <person name="Chapman S.B."/>
            <person name="Chen Z."/>
            <person name="Engels R."/>
            <person name="Freedman E."/>
            <person name="Gellesch M."/>
            <person name="Goldberg J."/>
            <person name="Griggs A."/>
            <person name="Gujja S."/>
            <person name="Heilman E.R."/>
            <person name="Heiman D.I."/>
            <person name="Hepburn T.A."/>
            <person name="Howarth C."/>
            <person name="Jen D."/>
            <person name="Larson L."/>
            <person name="Mehta T."/>
            <person name="Park D."/>
            <person name="Pearson M."/>
            <person name="Richards J."/>
            <person name="Roberts A."/>
            <person name="Saif S."/>
            <person name="Shea T.D."/>
            <person name="Shenoy N."/>
            <person name="Sisk P."/>
            <person name="Stolte C."/>
            <person name="Sykes S.N."/>
            <person name="Walk T."/>
            <person name="White J."/>
            <person name="Yandava C."/>
            <person name="Izard J."/>
            <person name="Baranova O.V."/>
            <person name="Blanton J.M."/>
            <person name="Tanner A.C."/>
            <person name="Dewhirst F."/>
            <person name="Haas B."/>
            <person name="Nusbaum C."/>
            <person name="Birren B."/>
        </authorList>
    </citation>
    <scope>NUCLEOTIDE SEQUENCE [LARGE SCALE GENOMIC DNA]</scope>
    <source>
        <strain evidence="2 3">ATCC 29453</strain>
    </source>
</reference>
<evidence type="ECO:0000256" key="1">
    <source>
        <dbReference type="SAM" id="MobiDB-lite"/>
    </source>
</evidence>
<organism evidence="2 3">
    <name type="scientific">Simonsiella muelleri ATCC 29453</name>
    <dbReference type="NCBI Taxonomy" id="641147"/>
    <lineage>
        <taxon>Bacteria</taxon>
        <taxon>Pseudomonadati</taxon>
        <taxon>Pseudomonadota</taxon>
        <taxon>Betaproteobacteria</taxon>
        <taxon>Neisseriales</taxon>
        <taxon>Neisseriaceae</taxon>
        <taxon>Simonsiella</taxon>
    </lineage>
</organism>
<keyword evidence="3" id="KW-1185">Reference proteome</keyword>
<dbReference type="RefSeq" id="WP_002641663.1">
    <property type="nucleotide sequence ID" value="NZ_CP019448.1"/>
</dbReference>
<dbReference type="EMBL" id="ADCY02000021">
    <property type="protein sequence ID" value="EJZ50237.1"/>
    <property type="molecule type" value="Genomic_DNA"/>
</dbReference>
<reference evidence="2 3" key="2">
    <citation type="submission" date="2011-10" db="EMBL/GenBank/DDBJ databases">
        <title>The Genome Sequence of Simonsiella muelleri ATCC 29453.</title>
        <authorList>
            <consortium name="The Broad Institute Genome Sequencing Platform"/>
            <consortium name="The Broad Institute Genome Sequencing Center for Infectious Disease"/>
            <person name="Earl A."/>
            <person name="Ward D."/>
            <person name="Feldgarden M."/>
            <person name="Gevers D."/>
            <person name="Izard J."/>
            <person name="Baranova O.V."/>
            <person name="Blanton J.M."/>
            <person name="Tanner A.C."/>
            <person name="Dewhirst F."/>
            <person name="Young S.K."/>
            <person name="Zeng Q."/>
            <person name="Gargeya S."/>
            <person name="Fitzgerald M."/>
            <person name="Haas B."/>
            <person name="Abouelleil A."/>
            <person name="Alvarado L."/>
            <person name="Arachchi H.M."/>
            <person name="Berlin A."/>
            <person name="Brown A."/>
            <person name="Chapman S.B."/>
            <person name="Chen Z."/>
            <person name="Dunbar C."/>
            <person name="Freedman E."/>
            <person name="Gearin G."/>
            <person name="Goldberg J."/>
            <person name="Griggs A."/>
            <person name="Gujja S."/>
            <person name="Heiman D."/>
            <person name="Howarth C."/>
            <person name="Larson L."/>
            <person name="Lui A."/>
            <person name="MacDonald P.J.P."/>
            <person name="Montmayeur A."/>
            <person name="Murphy C."/>
            <person name="Neiman D."/>
            <person name="Pearson M."/>
            <person name="Priest M."/>
            <person name="Roberts A."/>
            <person name="Saif S."/>
            <person name="Shea T."/>
            <person name="Shenoy N."/>
            <person name="Sisk P."/>
            <person name="Stolte C."/>
            <person name="Sykes S."/>
            <person name="Wortman J."/>
            <person name="Nusbaum C."/>
            <person name="Birren B."/>
        </authorList>
    </citation>
    <scope>NUCLEOTIDE SEQUENCE [LARGE SCALE GENOMIC DNA]</scope>
    <source>
        <strain evidence="2 3">ATCC 29453</strain>
    </source>
</reference>
<evidence type="ECO:0000313" key="2">
    <source>
        <dbReference type="EMBL" id="EJZ50237.1"/>
    </source>
</evidence>